<reference evidence="2 3" key="1">
    <citation type="submission" date="2017-12" db="EMBL/GenBank/DDBJ databases">
        <title>Comparative genomics yields insights into virulence evolution of Verticillium dahliae.</title>
        <authorList>
            <person name="Fan R."/>
            <person name="Armitage A.D."/>
            <person name="Cascant-Lopez E."/>
            <person name="Sobczyk M."/>
            <person name="Cockerton H.M."/>
            <person name="Harrison R.J."/>
        </authorList>
    </citation>
    <scope>NUCLEOTIDE SEQUENCE [LARGE SCALE GENOMIC DNA]</scope>
    <source>
        <strain evidence="2 3">12008</strain>
    </source>
</reference>
<evidence type="ECO:0000313" key="3">
    <source>
        <dbReference type="Proteomes" id="UP000236305"/>
    </source>
</evidence>
<dbReference type="AlphaFoldDB" id="A0AA44WQY9"/>
<gene>
    <name evidence="2" type="ORF">BJF96_g2514</name>
</gene>
<accession>A0AA44WQY9</accession>
<dbReference type="EMBL" id="MPSH01000006">
    <property type="protein sequence ID" value="PNH34277.1"/>
    <property type="molecule type" value="Genomic_DNA"/>
</dbReference>
<proteinExistence type="predicted"/>
<dbReference type="Proteomes" id="UP000236305">
    <property type="component" value="Unassembled WGS sequence"/>
</dbReference>
<organism evidence="2 3">
    <name type="scientific">Verticillium dahliae</name>
    <name type="common">Verticillium wilt</name>
    <dbReference type="NCBI Taxonomy" id="27337"/>
    <lineage>
        <taxon>Eukaryota</taxon>
        <taxon>Fungi</taxon>
        <taxon>Dikarya</taxon>
        <taxon>Ascomycota</taxon>
        <taxon>Pezizomycotina</taxon>
        <taxon>Sordariomycetes</taxon>
        <taxon>Hypocreomycetidae</taxon>
        <taxon>Glomerellales</taxon>
        <taxon>Plectosphaerellaceae</taxon>
        <taxon>Verticillium</taxon>
    </lineage>
</organism>
<feature type="region of interest" description="Disordered" evidence="1">
    <location>
        <begin position="1"/>
        <end position="27"/>
    </location>
</feature>
<name>A0AA44WQY9_VERDA</name>
<evidence type="ECO:0000256" key="1">
    <source>
        <dbReference type="SAM" id="MobiDB-lite"/>
    </source>
</evidence>
<protein>
    <submittedName>
        <fullName evidence="2">Uncharacterized protein</fullName>
    </submittedName>
</protein>
<sequence>MAMTQAGRSKSIQCLTSSARPRDRRNSFDRPAWLKIRSVWGITKREQLLPSGALLASSLIAPSGNGPSCHADVDSAHFVCSPIADGQDRDVLDPETPSGQN</sequence>
<evidence type="ECO:0000313" key="2">
    <source>
        <dbReference type="EMBL" id="PNH34277.1"/>
    </source>
</evidence>
<feature type="compositionally biased region" description="Polar residues" evidence="1">
    <location>
        <begin position="1"/>
        <end position="19"/>
    </location>
</feature>
<comment type="caution">
    <text evidence="2">The sequence shown here is derived from an EMBL/GenBank/DDBJ whole genome shotgun (WGS) entry which is preliminary data.</text>
</comment>